<evidence type="ECO:0000313" key="6">
    <source>
        <dbReference type="EMBL" id="KAF2397288.1"/>
    </source>
</evidence>
<evidence type="ECO:0000256" key="4">
    <source>
        <dbReference type="SAM" id="MobiDB-lite"/>
    </source>
</evidence>
<accession>A0A6G1HMJ6</accession>
<dbReference type="Proteomes" id="UP000799640">
    <property type="component" value="Unassembled WGS sequence"/>
</dbReference>
<evidence type="ECO:0000256" key="1">
    <source>
        <dbReference type="ARBA" id="ARBA00022737"/>
    </source>
</evidence>
<feature type="repeat" description="Pumilio" evidence="3">
    <location>
        <begin position="194"/>
        <end position="229"/>
    </location>
</feature>
<keyword evidence="1" id="KW-0677">Repeat</keyword>
<dbReference type="Pfam" id="PF00806">
    <property type="entry name" value="PUF"/>
    <property type="match status" value="7"/>
</dbReference>
<feature type="repeat" description="Pumilio" evidence="3">
    <location>
        <begin position="122"/>
        <end position="157"/>
    </location>
</feature>
<protein>
    <submittedName>
        <fullName evidence="6">ARM repeat-containing protein</fullName>
    </submittedName>
</protein>
<sequence length="503" mass="55354">MSIPGITIYDAPKGPKDQVLPVQSALLAQFAADQAIKSPDRPSRKWELMDVKQHMVEFCGDQAGSRFIQKKIETANSDERAIVFAELYDNLLQLMKDVFGNYVIQKLFEHGDQNQKKMMADKMRTHVGDLATSMFGCRVLQKAFEFVLTDQQVELAQELRGDVYKCVMDQQGNHVIQRVIERVPPEHWQFIVNESRGHLAEMSQNQYGCRVVQRMLDYCDASLQAAMLDELVPQGEKLITDTYGNYVAQHIIIKGPEKESSKMVEYVKKNWFQYSKHKFASNVVERVLVYKGDDVRRYIMCAVLDLCTLSAPTGPANGHAREHNCALQQLIRDNYGNYVVSKILGTLPDADHALFVARLQPEMDRARKSVGAKQLAAMELKMHNRCDIETFERGFTGDPDKRANGPPGRARDVRTPVRGSGHRNGINPQAQPFGVPSGPAYRGSFGGVAPAGPGAGAGQPARSPLPRGGSAGAGASAAADGQERTQSPPATNGVNGHAFGGAS</sequence>
<feature type="repeat" description="Pumilio" evidence="3">
    <location>
        <begin position="158"/>
        <end position="193"/>
    </location>
</feature>
<evidence type="ECO:0000256" key="2">
    <source>
        <dbReference type="ARBA" id="ARBA00024893"/>
    </source>
</evidence>
<comment type="function">
    <text evidence="2">RNA-binding nucleolar protein required for pre-rRNA processing. Involved in production of 18S rRNA and assembly of small ribosomal subunit.</text>
</comment>
<dbReference type="InterPro" id="IPR033133">
    <property type="entry name" value="PUM-HD"/>
</dbReference>
<dbReference type="GO" id="GO:0005737">
    <property type="term" value="C:cytoplasm"/>
    <property type="evidence" value="ECO:0007669"/>
    <property type="project" value="TreeGrafter"/>
</dbReference>
<dbReference type="InterPro" id="IPR001313">
    <property type="entry name" value="Pumilio_RNA-bd_rpt"/>
</dbReference>
<dbReference type="CDD" id="cd07920">
    <property type="entry name" value="Pumilio"/>
    <property type="match status" value="1"/>
</dbReference>
<proteinExistence type="predicted"/>
<feature type="compositionally biased region" description="Basic and acidic residues" evidence="4">
    <location>
        <begin position="398"/>
        <end position="415"/>
    </location>
</feature>
<dbReference type="InterPro" id="IPR016024">
    <property type="entry name" value="ARM-type_fold"/>
</dbReference>
<dbReference type="InterPro" id="IPR011989">
    <property type="entry name" value="ARM-like"/>
</dbReference>
<feature type="domain" description="PUM-HD" evidence="5">
    <location>
        <begin position="22"/>
        <end position="383"/>
    </location>
</feature>
<feature type="repeat" description="Pumilio" evidence="3">
    <location>
        <begin position="86"/>
        <end position="121"/>
    </location>
</feature>
<keyword evidence="7" id="KW-1185">Reference proteome</keyword>
<dbReference type="SUPFAM" id="SSF48371">
    <property type="entry name" value="ARM repeat"/>
    <property type="match status" value="1"/>
</dbReference>
<organism evidence="6 7">
    <name type="scientific">Trichodelitschia bisporula</name>
    <dbReference type="NCBI Taxonomy" id="703511"/>
    <lineage>
        <taxon>Eukaryota</taxon>
        <taxon>Fungi</taxon>
        <taxon>Dikarya</taxon>
        <taxon>Ascomycota</taxon>
        <taxon>Pezizomycotina</taxon>
        <taxon>Dothideomycetes</taxon>
        <taxon>Dothideomycetes incertae sedis</taxon>
        <taxon>Phaeotrichales</taxon>
        <taxon>Phaeotrichaceae</taxon>
        <taxon>Trichodelitschia</taxon>
    </lineage>
</organism>
<feature type="repeat" description="Pumilio" evidence="3">
    <location>
        <begin position="47"/>
        <end position="85"/>
    </location>
</feature>
<gene>
    <name evidence="6" type="ORF">EJ06DRAFT_482309</name>
</gene>
<feature type="repeat" description="Pumilio" evidence="3">
    <location>
        <begin position="230"/>
        <end position="265"/>
    </location>
</feature>
<dbReference type="GO" id="GO:0003730">
    <property type="term" value="F:mRNA 3'-UTR binding"/>
    <property type="evidence" value="ECO:0007669"/>
    <property type="project" value="TreeGrafter"/>
</dbReference>
<feature type="region of interest" description="Disordered" evidence="4">
    <location>
        <begin position="392"/>
        <end position="503"/>
    </location>
</feature>
<dbReference type="OrthoDB" id="668540at2759"/>
<dbReference type="Gene3D" id="1.25.10.10">
    <property type="entry name" value="Leucine-rich Repeat Variant"/>
    <property type="match status" value="1"/>
</dbReference>
<dbReference type="SMART" id="SM00025">
    <property type="entry name" value="Pumilio"/>
    <property type="match status" value="8"/>
</dbReference>
<dbReference type="PROSITE" id="PS50302">
    <property type="entry name" value="PUM"/>
    <property type="match status" value="6"/>
</dbReference>
<dbReference type="PANTHER" id="PTHR12537">
    <property type="entry name" value="RNA BINDING PROTEIN PUMILIO-RELATED"/>
    <property type="match status" value="1"/>
</dbReference>
<dbReference type="InterPro" id="IPR033712">
    <property type="entry name" value="Pumilio_RNA-bd"/>
</dbReference>
<evidence type="ECO:0000313" key="7">
    <source>
        <dbReference type="Proteomes" id="UP000799640"/>
    </source>
</evidence>
<dbReference type="EMBL" id="ML996704">
    <property type="protein sequence ID" value="KAF2397288.1"/>
    <property type="molecule type" value="Genomic_DNA"/>
</dbReference>
<reference evidence="6" key="1">
    <citation type="journal article" date="2020" name="Stud. Mycol.">
        <title>101 Dothideomycetes genomes: a test case for predicting lifestyles and emergence of pathogens.</title>
        <authorList>
            <person name="Haridas S."/>
            <person name="Albert R."/>
            <person name="Binder M."/>
            <person name="Bloem J."/>
            <person name="Labutti K."/>
            <person name="Salamov A."/>
            <person name="Andreopoulos B."/>
            <person name="Baker S."/>
            <person name="Barry K."/>
            <person name="Bills G."/>
            <person name="Bluhm B."/>
            <person name="Cannon C."/>
            <person name="Castanera R."/>
            <person name="Culley D."/>
            <person name="Daum C."/>
            <person name="Ezra D."/>
            <person name="Gonzalez J."/>
            <person name="Henrissat B."/>
            <person name="Kuo A."/>
            <person name="Liang C."/>
            <person name="Lipzen A."/>
            <person name="Lutzoni F."/>
            <person name="Magnuson J."/>
            <person name="Mondo S."/>
            <person name="Nolan M."/>
            <person name="Ohm R."/>
            <person name="Pangilinan J."/>
            <person name="Park H.-J."/>
            <person name="Ramirez L."/>
            <person name="Alfaro M."/>
            <person name="Sun H."/>
            <person name="Tritt A."/>
            <person name="Yoshinaga Y."/>
            <person name="Zwiers L.-H."/>
            <person name="Turgeon B."/>
            <person name="Goodwin S."/>
            <person name="Spatafora J."/>
            <person name="Crous P."/>
            <person name="Grigoriev I."/>
        </authorList>
    </citation>
    <scope>NUCLEOTIDE SEQUENCE</scope>
    <source>
        <strain evidence="6">CBS 262.69</strain>
    </source>
</reference>
<dbReference type="AlphaFoldDB" id="A0A6G1HMJ6"/>
<evidence type="ECO:0000259" key="5">
    <source>
        <dbReference type="PROSITE" id="PS50303"/>
    </source>
</evidence>
<name>A0A6G1HMJ6_9PEZI</name>
<feature type="compositionally biased region" description="Polar residues" evidence="4">
    <location>
        <begin position="484"/>
        <end position="494"/>
    </location>
</feature>
<dbReference type="GO" id="GO:0000288">
    <property type="term" value="P:nuclear-transcribed mRNA catabolic process, deadenylation-dependent decay"/>
    <property type="evidence" value="ECO:0007669"/>
    <property type="project" value="TreeGrafter"/>
</dbReference>
<dbReference type="PROSITE" id="PS50303">
    <property type="entry name" value="PUM_HD"/>
    <property type="match status" value="1"/>
</dbReference>
<evidence type="ECO:0000256" key="3">
    <source>
        <dbReference type="PROSITE-ProRule" id="PRU00317"/>
    </source>
</evidence>
<dbReference type="PANTHER" id="PTHR12537:SF12">
    <property type="entry name" value="MATERNAL PROTEIN PUMILIO"/>
    <property type="match status" value="1"/>
</dbReference>